<dbReference type="HOGENOM" id="CLU_078703_0_0_9"/>
<comment type="similarity">
    <text evidence="1">Belongs to the site-specific recombinase resolvase family.</text>
</comment>
<evidence type="ECO:0000256" key="2">
    <source>
        <dbReference type="ARBA" id="ARBA00022908"/>
    </source>
</evidence>
<sequence length="289" mass="33469">MQYTYGYARVSTKQQDLMRQLDLLSKYNCTEILTEKMSGTKTNRPELIRLKDKVRPGDSIVVESFSRLGRSTKDLIELVEYFESKNVKLISIKENFDTNTPQGKLMLTVFQAFSQFERDLIAQRTKEGLESARARGRNGGRPKVKEKQINKALNLYHSKEYSISEIVEMTGISQATLYRYIRTTRQGREKQAHIDLDDTAKIRMGLRIESNNKFVRGKGKVRESIEQFLKVNYKMEIIANEYIIYVPYTSVAALEKTVYDILGELDSEADMRNCFIEADVYCDELGLTW</sequence>
<dbReference type="PATRIC" id="fig|1053219.3.peg.5345"/>
<dbReference type="PROSITE" id="PS00397">
    <property type="entry name" value="RECOMBINASES_1"/>
    <property type="match status" value="1"/>
</dbReference>
<evidence type="ECO:0000313" key="9">
    <source>
        <dbReference type="Proteomes" id="UP000006997"/>
    </source>
</evidence>
<dbReference type="InterPro" id="IPR006119">
    <property type="entry name" value="Resolv_N"/>
</dbReference>
<dbReference type="AlphaFoldDB" id="J8ENI8"/>
<evidence type="ECO:0000256" key="1">
    <source>
        <dbReference type="ARBA" id="ARBA00009913"/>
    </source>
</evidence>
<feature type="active site" description="O-(5'-phospho-DNA)-serine intermediate" evidence="5 6">
    <location>
        <position position="11"/>
    </location>
</feature>
<dbReference type="SMART" id="SM00857">
    <property type="entry name" value="Resolvase"/>
    <property type="match status" value="1"/>
</dbReference>
<evidence type="ECO:0000256" key="6">
    <source>
        <dbReference type="PROSITE-ProRule" id="PRU10137"/>
    </source>
</evidence>
<dbReference type="InterPro" id="IPR050639">
    <property type="entry name" value="SSR_resolvase"/>
</dbReference>
<dbReference type="Gene3D" id="1.10.10.60">
    <property type="entry name" value="Homeodomain-like"/>
    <property type="match status" value="1"/>
</dbReference>
<dbReference type="Pfam" id="PF02796">
    <property type="entry name" value="HTH_7"/>
    <property type="match status" value="1"/>
</dbReference>
<proteinExistence type="inferred from homology"/>
<comment type="caution">
    <text evidence="8">The sequence shown here is derived from an EMBL/GenBank/DDBJ whole genome shotgun (WGS) entry which is preliminary data.</text>
</comment>
<accession>J8ENI8</accession>
<dbReference type="GO" id="GO:0000150">
    <property type="term" value="F:DNA strand exchange activity"/>
    <property type="evidence" value="ECO:0007669"/>
    <property type="project" value="InterPro"/>
</dbReference>
<evidence type="ECO:0000259" key="7">
    <source>
        <dbReference type="PROSITE" id="PS51736"/>
    </source>
</evidence>
<dbReference type="GO" id="GO:0015074">
    <property type="term" value="P:DNA integration"/>
    <property type="evidence" value="ECO:0007669"/>
    <property type="project" value="UniProtKB-KW"/>
</dbReference>
<organism evidence="8 9">
    <name type="scientific">Bacillus cereus MC67</name>
    <dbReference type="NCBI Taxonomy" id="1053219"/>
    <lineage>
        <taxon>Bacteria</taxon>
        <taxon>Bacillati</taxon>
        <taxon>Bacillota</taxon>
        <taxon>Bacilli</taxon>
        <taxon>Bacillales</taxon>
        <taxon>Bacillaceae</taxon>
        <taxon>Bacillus</taxon>
        <taxon>Bacillus cereus group</taxon>
    </lineage>
</organism>
<gene>
    <name evidence="8" type="ORF">II3_05221</name>
</gene>
<dbReference type="PANTHER" id="PTHR30461">
    <property type="entry name" value="DNA-INVERTASE FROM LAMBDOID PROPHAGE"/>
    <property type="match status" value="1"/>
</dbReference>
<dbReference type="InterPro" id="IPR006120">
    <property type="entry name" value="Resolvase_HTH_dom"/>
</dbReference>
<dbReference type="Gene3D" id="3.40.50.1390">
    <property type="entry name" value="Resolvase, N-terminal catalytic domain"/>
    <property type="match status" value="1"/>
</dbReference>
<keyword evidence="3" id="KW-0238">DNA-binding</keyword>
<protein>
    <recommendedName>
        <fullName evidence="7">Resolvase/invertase-type recombinase catalytic domain-containing protein</fullName>
    </recommendedName>
</protein>
<dbReference type="SUPFAM" id="SSF53041">
    <property type="entry name" value="Resolvase-like"/>
    <property type="match status" value="1"/>
</dbReference>
<dbReference type="RefSeq" id="WP_002161919.1">
    <property type="nucleotide sequence ID" value="NZ_JH792115.1"/>
</dbReference>
<keyword evidence="2" id="KW-0229">DNA integration</keyword>
<keyword evidence="4" id="KW-0233">DNA recombination</keyword>
<evidence type="ECO:0000313" key="8">
    <source>
        <dbReference type="EMBL" id="EJQ92767.1"/>
    </source>
</evidence>
<dbReference type="Pfam" id="PF00239">
    <property type="entry name" value="Resolvase"/>
    <property type="match status" value="1"/>
</dbReference>
<dbReference type="GO" id="GO:0003677">
    <property type="term" value="F:DNA binding"/>
    <property type="evidence" value="ECO:0007669"/>
    <property type="project" value="UniProtKB-KW"/>
</dbReference>
<feature type="domain" description="Resolvase/invertase-type recombinase catalytic" evidence="7">
    <location>
        <begin position="3"/>
        <end position="136"/>
    </location>
</feature>
<reference evidence="8 9" key="1">
    <citation type="submission" date="2012-04" db="EMBL/GenBank/DDBJ databases">
        <title>The Genome Sequence of Bacillus cereus MC67.</title>
        <authorList>
            <consortium name="The Broad Institute Genome Sequencing Platform"/>
            <consortium name="The Broad Institute Genome Sequencing Center for Infectious Disease"/>
            <person name="Feldgarden M."/>
            <person name="Van der Auwera G.A."/>
            <person name="Mahillon J."/>
            <person name="Duprez V."/>
            <person name="Timmery S."/>
            <person name="Mattelet C."/>
            <person name="Dierick K."/>
            <person name="Sun M."/>
            <person name="Yu Z."/>
            <person name="Zhu L."/>
            <person name="Hu X."/>
            <person name="Shank E.B."/>
            <person name="Swiecicka I."/>
            <person name="Hansen B.M."/>
            <person name="Andrup L."/>
            <person name="Young S.K."/>
            <person name="Zeng Q."/>
            <person name="Gargeya S."/>
            <person name="Fitzgerald M."/>
            <person name="Haas B."/>
            <person name="Abouelleil A."/>
            <person name="Alvarado L."/>
            <person name="Arachchi H.M."/>
            <person name="Berlin A."/>
            <person name="Chapman S.B."/>
            <person name="Goldberg J."/>
            <person name="Griggs A."/>
            <person name="Gujja S."/>
            <person name="Hansen M."/>
            <person name="Howarth C."/>
            <person name="Imamovic A."/>
            <person name="Larimer J."/>
            <person name="McCowen C."/>
            <person name="Montmayeur A."/>
            <person name="Murphy C."/>
            <person name="Neiman D."/>
            <person name="Pearson M."/>
            <person name="Priest M."/>
            <person name="Roberts A."/>
            <person name="Saif S."/>
            <person name="Shea T."/>
            <person name="Sisk P."/>
            <person name="Sykes S."/>
            <person name="Wortman J."/>
            <person name="Nusbaum C."/>
            <person name="Birren B."/>
        </authorList>
    </citation>
    <scope>NUCLEOTIDE SEQUENCE [LARGE SCALE GENOMIC DNA]</scope>
    <source>
        <strain evidence="8 9">MC67</strain>
    </source>
</reference>
<name>J8ENI8_BACCE</name>
<evidence type="ECO:0000256" key="3">
    <source>
        <dbReference type="ARBA" id="ARBA00023125"/>
    </source>
</evidence>
<dbReference type="CDD" id="cd03768">
    <property type="entry name" value="SR_ResInv"/>
    <property type="match status" value="1"/>
</dbReference>
<dbReference type="Proteomes" id="UP000006997">
    <property type="component" value="Unassembled WGS sequence"/>
</dbReference>
<evidence type="ECO:0000256" key="5">
    <source>
        <dbReference type="PIRSR" id="PIRSR606118-50"/>
    </source>
</evidence>
<dbReference type="EMBL" id="AHEN01000051">
    <property type="protein sequence ID" value="EJQ92767.1"/>
    <property type="molecule type" value="Genomic_DNA"/>
</dbReference>
<dbReference type="PROSITE" id="PS51736">
    <property type="entry name" value="RECOMBINASES_3"/>
    <property type="match status" value="1"/>
</dbReference>
<dbReference type="InterPro" id="IPR006118">
    <property type="entry name" value="Recombinase_CS"/>
</dbReference>
<evidence type="ECO:0000256" key="4">
    <source>
        <dbReference type="ARBA" id="ARBA00023172"/>
    </source>
</evidence>
<dbReference type="InterPro" id="IPR036162">
    <property type="entry name" value="Resolvase-like_N_sf"/>
</dbReference>
<dbReference type="PANTHER" id="PTHR30461:SF2">
    <property type="entry name" value="SERINE RECOMBINASE PINE-RELATED"/>
    <property type="match status" value="1"/>
</dbReference>